<sequence length="567" mass="65367">MLAELYIDNFIIIKKDHIFFEDKFNVLTGETGSGKSIILEAINLLLGKRASKDTIGNFKDQTIIEAVFILKDSLINKFVNLGISFDDDKLIITRNIGKNSSSIRINGRLSNINILKEISDDLIDIYKQGDSNIYMNKANYIDLIDSYQNDQRTRELRKNLSDLYKEKNDYLRRFKDFDLTNEELTRERDLIKYQIDEIDSIDLFNIDEEEIEHEYKRLTNITSLKEGFYKTLELIDSNDYDKPSISSLLSEASSNIGDFIEIDHKSSELYNRLVSLSDELDDIYSEADSYVDFLSTDPEKLETLEELNKKLFDLKRKYGNNIEDIKEYYESMKERLEELDQIDDLRNNLTSILANVDEKMVENSEEIHDIRLKKIESLEKSLNKEIVELNIKNGKFKVDLKKKDSIDKLGFDDIDFLIRTNKGENLTSLTKTASGGEISRIMLAFKEVFASFDDIDTMIFDEIDTGISGRTAQIVGEKILDLSKKRQVIAISHLPQIASLANNHILISKEDCGNFTISSSKNIKEDERTLEIARLIGGVDITETTIKSAREILEMAEDLRNERRKVL</sequence>
<evidence type="ECO:0000256" key="7">
    <source>
        <dbReference type="ARBA" id="ARBA00023204"/>
    </source>
</evidence>
<keyword evidence="7 9" id="KW-0234">DNA repair</keyword>
<evidence type="ECO:0000256" key="8">
    <source>
        <dbReference type="ARBA" id="ARBA00033408"/>
    </source>
</evidence>
<dbReference type="PANTHER" id="PTHR11059">
    <property type="entry name" value="DNA REPAIR PROTEIN RECN"/>
    <property type="match status" value="1"/>
</dbReference>
<evidence type="ECO:0000256" key="3">
    <source>
        <dbReference type="ARBA" id="ARBA00021315"/>
    </source>
</evidence>
<dbReference type="PANTHER" id="PTHR11059:SF0">
    <property type="entry name" value="DNA REPAIR PROTEIN RECN"/>
    <property type="match status" value="1"/>
</dbReference>
<name>A0ABS7T133_9FIRM</name>
<protein>
    <recommendedName>
        <fullName evidence="3 9">DNA repair protein RecN</fullName>
    </recommendedName>
    <alternativeName>
        <fullName evidence="8 9">Recombination protein N</fullName>
    </alternativeName>
</protein>
<dbReference type="PIRSF" id="PIRSF003128">
    <property type="entry name" value="RecN"/>
    <property type="match status" value="1"/>
</dbReference>
<keyword evidence="6" id="KW-0067">ATP-binding</keyword>
<accession>A0ABS7T133</accession>
<evidence type="ECO:0000313" key="12">
    <source>
        <dbReference type="Proteomes" id="UP000734271"/>
    </source>
</evidence>
<reference evidence="11 12" key="1">
    <citation type="submission" date="2021-08" db="EMBL/GenBank/DDBJ databases">
        <title>FDA dAtabase for Regulatory Grade micrObial Sequences (FDA-ARGOS): Supporting development and validation of Infectious Disease Dx tests.</title>
        <authorList>
            <person name="Sproer C."/>
            <person name="Gronow S."/>
            <person name="Severitt S."/>
            <person name="Schroder I."/>
            <person name="Tallon L."/>
            <person name="Sadzewicz L."/>
            <person name="Zhao X."/>
            <person name="Boylan J."/>
            <person name="Ott S."/>
            <person name="Bowen H."/>
            <person name="Vavikolanu K."/>
            <person name="Hazen T."/>
            <person name="Aluvathingal J."/>
            <person name="Nadendla S."/>
            <person name="Lowell S."/>
            <person name="Myers T."/>
            <person name="Yan Y."/>
            <person name="Sichtig H."/>
        </authorList>
    </citation>
    <scope>NUCLEOTIDE SEQUENCE [LARGE SCALE GENOMIC DNA]</scope>
    <source>
        <strain evidence="11 12">FDAARGOS_1460</strain>
    </source>
</reference>
<evidence type="ECO:0000313" key="11">
    <source>
        <dbReference type="EMBL" id="MBZ2387497.1"/>
    </source>
</evidence>
<dbReference type="Gene3D" id="3.40.50.300">
    <property type="entry name" value="P-loop containing nucleotide triphosphate hydrolases"/>
    <property type="match status" value="2"/>
</dbReference>
<dbReference type="RefSeq" id="WP_223420431.1">
    <property type="nucleotide sequence ID" value="NZ_JAIPME010000002.1"/>
</dbReference>
<evidence type="ECO:0000256" key="2">
    <source>
        <dbReference type="ARBA" id="ARBA00009441"/>
    </source>
</evidence>
<evidence type="ECO:0000256" key="1">
    <source>
        <dbReference type="ARBA" id="ARBA00003618"/>
    </source>
</evidence>
<dbReference type="InterPro" id="IPR004604">
    <property type="entry name" value="DNA_recomb/repair_RecN"/>
</dbReference>
<keyword evidence="12" id="KW-1185">Reference proteome</keyword>
<dbReference type="CDD" id="cd03241">
    <property type="entry name" value="ABC_RecN"/>
    <property type="match status" value="1"/>
</dbReference>
<evidence type="ECO:0000256" key="4">
    <source>
        <dbReference type="ARBA" id="ARBA00022741"/>
    </source>
</evidence>
<comment type="caution">
    <text evidence="11">The sequence shown here is derived from an EMBL/GenBank/DDBJ whole genome shotgun (WGS) entry which is preliminary data.</text>
</comment>
<dbReference type="NCBIfam" id="TIGR00634">
    <property type="entry name" value="recN"/>
    <property type="match status" value="1"/>
</dbReference>
<organism evidence="11 12">
    <name type="scientific">Anaerococcus murdochii</name>
    <dbReference type="NCBI Taxonomy" id="411577"/>
    <lineage>
        <taxon>Bacteria</taxon>
        <taxon>Bacillati</taxon>
        <taxon>Bacillota</taxon>
        <taxon>Tissierellia</taxon>
        <taxon>Tissierellales</taxon>
        <taxon>Peptoniphilaceae</taxon>
        <taxon>Anaerococcus</taxon>
    </lineage>
</organism>
<dbReference type="EMBL" id="JAIPME010000002">
    <property type="protein sequence ID" value="MBZ2387497.1"/>
    <property type="molecule type" value="Genomic_DNA"/>
</dbReference>
<dbReference type="Pfam" id="PF02463">
    <property type="entry name" value="SMC_N"/>
    <property type="match status" value="1"/>
</dbReference>
<keyword evidence="5 9" id="KW-0227">DNA damage</keyword>
<keyword evidence="4" id="KW-0547">Nucleotide-binding</keyword>
<evidence type="ECO:0000256" key="9">
    <source>
        <dbReference type="PIRNR" id="PIRNR003128"/>
    </source>
</evidence>
<gene>
    <name evidence="11" type="primary">recN</name>
    <name evidence="11" type="ORF">K8P03_09395</name>
</gene>
<evidence type="ECO:0000256" key="5">
    <source>
        <dbReference type="ARBA" id="ARBA00022763"/>
    </source>
</evidence>
<dbReference type="InterPro" id="IPR003395">
    <property type="entry name" value="RecF/RecN/SMC_N"/>
</dbReference>
<comment type="similarity">
    <text evidence="2 9">Belongs to the RecN family.</text>
</comment>
<dbReference type="SUPFAM" id="SSF52540">
    <property type="entry name" value="P-loop containing nucleoside triphosphate hydrolases"/>
    <property type="match status" value="1"/>
</dbReference>
<proteinExistence type="inferred from homology"/>
<dbReference type="Proteomes" id="UP000734271">
    <property type="component" value="Unassembled WGS sequence"/>
</dbReference>
<evidence type="ECO:0000256" key="6">
    <source>
        <dbReference type="ARBA" id="ARBA00022840"/>
    </source>
</evidence>
<comment type="function">
    <text evidence="1 9">May be involved in recombinational repair of damaged DNA.</text>
</comment>
<evidence type="ECO:0000259" key="10">
    <source>
        <dbReference type="Pfam" id="PF02463"/>
    </source>
</evidence>
<feature type="domain" description="RecF/RecN/SMC N-terminal" evidence="10">
    <location>
        <begin position="2"/>
        <end position="509"/>
    </location>
</feature>
<dbReference type="InterPro" id="IPR027417">
    <property type="entry name" value="P-loop_NTPase"/>
</dbReference>